<reference evidence="4 5" key="1">
    <citation type="journal article" date="2013" name="Int. J. Syst. Evol. Microbiol.">
        <title>Tumebacillus flagellatus sp. nov., an alpha-amylase/pullulanase-producing bacterium isolated from cassava wastewater.</title>
        <authorList>
            <person name="Wang Q."/>
            <person name="Xie N."/>
            <person name="Qin Y."/>
            <person name="Shen N."/>
            <person name="Zhu J."/>
            <person name="Mi H."/>
            <person name="Huang R."/>
        </authorList>
    </citation>
    <scope>NUCLEOTIDE SEQUENCE [LARGE SCALE GENOMIC DNA]</scope>
    <source>
        <strain evidence="4 5">GST4</strain>
    </source>
</reference>
<dbReference type="PANTHER" id="PTHR43353:SF5">
    <property type="entry name" value="SUCCINATE-SEMIALDEHYDE DEHYDROGENASE, MITOCHONDRIAL"/>
    <property type="match status" value="1"/>
</dbReference>
<dbReference type="CDD" id="cd07103">
    <property type="entry name" value="ALDH_F5_SSADH_GabD"/>
    <property type="match status" value="1"/>
</dbReference>
<organism evidence="4 5">
    <name type="scientific">Tumebacillus flagellatus</name>
    <dbReference type="NCBI Taxonomy" id="1157490"/>
    <lineage>
        <taxon>Bacteria</taxon>
        <taxon>Bacillati</taxon>
        <taxon>Bacillota</taxon>
        <taxon>Bacilli</taxon>
        <taxon>Bacillales</taxon>
        <taxon>Alicyclobacillaceae</taxon>
        <taxon>Tumebacillus</taxon>
    </lineage>
</organism>
<dbReference type="InterPro" id="IPR016163">
    <property type="entry name" value="Ald_DH_C"/>
</dbReference>
<dbReference type="EMBL" id="JMIR01000003">
    <property type="protein sequence ID" value="KEO84516.1"/>
    <property type="molecule type" value="Genomic_DNA"/>
</dbReference>
<keyword evidence="5" id="KW-1185">Reference proteome</keyword>
<evidence type="ECO:0000256" key="1">
    <source>
        <dbReference type="ARBA" id="ARBA00009986"/>
    </source>
</evidence>
<name>A0A074LQW4_9BACL</name>
<dbReference type="InterPro" id="IPR015590">
    <property type="entry name" value="Aldehyde_DH_dom"/>
</dbReference>
<accession>A0A074LQW4</accession>
<dbReference type="AlphaFoldDB" id="A0A074LQW4"/>
<dbReference type="STRING" id="1157490.EL26_03065"/>
<dbReference type="InterPro" id="IPR016162">
    <property type="entry name" value="Ald_DH_N"/>
</dbReference>
<comment type="similarity">
    <text evidence="1">Belongs to the aldehyde dehydrogenase family.</text>
</comment>
<evidence type="ECO:0000256" key="2">
    <source>
        <dbReference type="ARBA" id="ARBA00023002"/>
    </source>
</evidence>
<dbReference type="eggNOG" id="COG1012">
    <property type="taxonomic scope" value="Bacteria"/>
</dbReference>
<dbReference type="Proteomes" id="UP000027931">
    <property type="component" value="Unassembled WGS sequence"/>
</dbReference>
<dbReference type="InterPro" id="IPR050740">
    <property type="entry name" value="Aldehyde_DH_Superfamily"/>
</dbReference>
<dbReference type="FunFam" id="3.40.605.10:FF:000005">
    <property type="entry name" value="Succinate-semialdehyde dehydrogenase I"/>
    <property type="match status" value="1"/>
</dbReference>
<dbReference type="GO" id="GO:0004777">
    <property type="term" value="F:succinate-semialdehyde dehydrogenase (NAD+) activity"/>
    <property type="evidence" value="ECO:0007669"/>
    <property type="project" value="TreeGrafter"/>
</dbReference>
<dbReference type="EC" id="1.2.1.16" evidence="4"/>
<dbReference type="PANTHER" id="PTHR43353">
    <property type="entry name" value="SUCCINATE-SEMIALDEHYDE DEHYDROGENASE, MITOCHONDRIAL"/>
    <property type="match status" value="1"/>
</dbReference>
<dbReference type="Gene3D" id="3.40.309.10">
    <property type="entry name" value="Aldehyde Dehydrogenase, Chain A, domain 2"/>
    <property type="match status" value="1"/>
</dbReference>
<protein>
    <submittedName>
        <fullName evidence="4">Succinate-semialdehyde dehydrogenase</fullName>
        <ecNumber evidence="4">1.2.1.16</ecNumber>
    </submittedName>
</protein>
<dbReference type="OrthoDB" id="9758906at2"/>
<dbReference type="InterPro" id="IPR010102">
    <property type="entry name" value="Succ_semiAld_DH"/>
</dbReference>
<proteinExistence type="inferred from homology"/>
<dbReference type="FunFam" id="3.40.309.10:FF:000004">
    <property type="entry name" value="Succinate-semialdehyde dehydrogenase I"/>
    <property type="match status" value="1"/>
</dbReference>
<dbReference type="SUPFAM" id="SSF53720">
    <property type="entry name" value="ALDH-like"/>
    <property type="match status" value="1"/>
</dbReference>
<dbReference type="NCBIfam" id="TIGR01780">
    <property type="entry name" value="SSADH"/>
    <property type="match status" value="1"/>
</dbReference>
<sequence length="477" mass="51526">MTTTSKLYINGEWIATDSTFEVTDPATGQVVGHAADANASHADAAIEAAHRAFPAWAATPAHKRSQMLYKWYNLIMEQRNEIAALLTSEMGKPLMEAKGEVINAAGFVQWYAEEAKRVHGETIPHLEPTKRITVLKQPVGVVSAITPWNFPAGMITRKVAPALAAGCTVVLKPAEQTPLTAVRLVELAEQAGIPAGVINLITTSNPAEIGTMLTTDKRVRKVTFTGSTEVGKLIAKNAAETVKRVSLELGGHAPFIVFDDADIKKAVFGLINSKYRNAGQTCICTNRVYVHKNIAEDFVKAASEEIAKQFKLGHGLEKETTMGPLIDQQALDKATLHVEDAVAKGATVVCGGKRHGEQGFFFEPTLLSGVTEEMRIATEETFGPVAPVFTFETEEDVLERANNSDYGLAAYVYTNDLGRSIRMSEGLQYGIVGLNDPMPANAVQAPFGGMKQSGLGREGGHYGMEPFLEIKYISTGF</sequence>
<keyword evidence="2 4" id="KW-0560">Oxidoreductase</keyword>
<dbReference type="Pfam" id="PF00171">
    <property type="entry name" value="Aldedh"/>
    <property type="match status" value="1"/>
</dbReference>
<dbReference type="RefSeq" id="WP_038084359.1">
    <property type="nucleotide sequence ID" value="NZ_JMIR01000003.1"/>
</dbReference>
<evidence type="ECO:0000313" key="5">
    <source>
        <dbReference type="Proteomes" id="UP000027931"/>
    </source>
</evidence>
<evidence type="ECO:0000313" key="4">
    <source>
        <dbReference type="EMBL" id="KEO84516.1"/>
    </source>
</evidence>
<dbReference type="Gene3D" id="3.40.605.10">
    <property type="entry name" value="Aldehyde Dehydrogenase, Chain A, domain 1"/>
    <property type="match status" value="1"/>
</dbReference>
<dbReference type="InterPro" id="IPR016161">
    <property type="entry name" value="Ald_DH/histidinol_DH"/>
</dbReference>
<dbReference type="InterPro" id="IPR016160">
    <property type="entry name" value="Ald_DH_CS_CYS"/>
</dbReference>
<gene>
    <name evidence="4" type="primary">gabD</name>
    <name evidence="4" type="ORF">EL26_03065</name>
</gene>
<evidence type="ECO:0000259" key="3">
    <source>
        <dbReference type="Pfam" id="PF00171"/>
    </source>
</evidence>
<feature type="domain" description="Aldehyde dehydrogenase" evidence="3">
    <location>
        <begin position="13"/>
        <end position="473"/>
    </location>
</feature>
<dbReference type="GO" id="GO:0009450">
    <property type="term" value="P:gamma-aminobutyric acid catabolic process"/>
    <property type="evidence" value="ECO:0007669"/>
    <property type="project" value="InterPro"/>
</dbReference>
<comment type="caution">
    <text evidence="4">The sequence shown here is derived from an EMBL/GenBank/DDBJ whole genome shotgun (WGS) entry which is preliminary data.</text>
</comment>
<dbReference type="PROSITE" id="PS00070">
    <property type="entry name" value="ALDEHYDE_DEHYDR_CYS"/>
    <property type="match status" value="1"/>
</dbReference>